<dbReference type="GO" id="GO:0034599">
    <property type="term" value="P:cellular response to oxidative stress"/>
    <property type="evidence" value="ECO:0007669"/>
    <property type="project" value="TreeGrafter"/>
</dbReference>
<keyword evidence="3 5" id="KW-0560">Oxidoreductase</keyword>
<dbReference type="InterPro" id="IPR013766">
    <property type="entry name" value="Thioredoxin_domain"/>
</dbReference>
<proteinExistence type="inferred from homology"/>
<reference evidence="7 8" key="1">
    <citation type="submission" date="2019-05" db="EMBL/GenBank/DDBJ databases">
        <title>Psychrobacillus vulpis sp. nov., a new species isolated from feces of a red fox that inhabits in The Tablas de Daimiel Natural Park, Albacete, Spain.</title>
        <authorList>
            <person name="Rodriguez M."/>
            <person name="Reina J.C."/>
            <person name="Bejar V."/>
            <person name="Llamas I."/>
        </authorList>
    </citation>
    <scope>NUCLEOTIDE SEQUENCE [LARGE SCALE GENOMIC DNA]</scope>
    <source>
        <strain evidence="7 8">NEAU-3TGS17</strain>
    </source>
</reference>
<feature type="domain" description="Thioredoxin" evidence="6">
    <location>
        <begin position="1"/>
        <end position="158"/>
    </location>
</feature>
<evidence type="ECO:0000256" key="2">
    <source>
        <dbReference type="ARBA" id="ARBA00022559"/>
    </source>
</evidence>
<name>A0A544SQS6_9BACI</name>
<dbReference type="GO" id="GO:0004601">
    <property type="term" value="F:peroxidase activity"/>
    <property type="evidence" value="ECO:0007669"/>
    <property type="project" value="UniProtKB-KW"/>
</dbReference>
<dbReference type="PIRSF" id="PIRSF000303">
    <property type="entry name" value="Glutathion_perox"/>
    <property type="match status" value="1"/>
</dbReference>
<dbReference type="InterPro" id="IPR029759">
    <property type="entry name" value="GPX_AS"/>
</dbReference>
<dbReference type="PROSITE" id="PS51352">
    <property type="entry name" value="THIOREDOXIN_2"/>
    <property type="match status" value="1"/>
</dbReference>
<dbReference type="FunFam" id="3.40.30.10:FF:000010">
    <property type="entry name" value="Glutathione peroxidase"/>
    <property type="match status" value="1"/>
</dbReference>
<dbReference type="SUPFAM" id="SSF52833">
    <property type="entry name" value="Thioredoxin-like"/>
    <property type="match status" value="1"/>
</dbReference>
<evidence type="ECO:0000256" key="5">
    <source>
        <dbReference type="RuleBase" id="RU000499"/>
    </source>
</evidence>
<gene>
    <name evidence="7" type="ORF">FG382_22355</name>
</gene>
<dbReference type="PROSITE" id="PS51355">
    <property type="entry name" value="GLUTATHIONE_PEROXID_3"/>
    <property type="match status" value="1"/>
</dbReference>
<keyword evidence="2 5" id="KW-0575">Peroxidase</keyword>
<dbReference type="PANTHER" id="PTHR11592">
    <property type="entry name" value="GLUTATHIONE PEROXIDASE"/>
    <property type="match status" value="1"/>
</dbReference>
<accession>A0A544SQS6</accession>
<dbReference type="EMBL" id="VDGH01000022">
    <property type="protein sequence ID" value="TQR07557.1"/>
    <property type="molecule type" value="Genomic_DNA"/>
</dbReference>
<dbReference type="PRINTS" id="PR01011">
    <property type="entry name" value="GLUTPROXDASE"/>
</dbReference>
<dbReference type="RefSeq" id="WP_142541053.1">
    <property type="nucleotide sequence ID" value="NZ_BMIE01000017.1"/>
</dbReference>
<evidence type="ECO:0000256" key="3">
    <source>
        <dbReference type="ARBA" id="ARBA00023002"/>
    </source>
</evidence>
<feature type="active site" evidence="4">
    <location>
        <position position="36"/>
    </location>
</feature>
<dbReference type="PROSITE" id="PS00460">
    <property type="entry name" value="GLUTATHIONE_PEROXID_1"/>
    <property type="match status" value="1"/>
</dbReference>
<sequence>MTSVYEFTAKNIKGEDVPLSKYKGKPLIIVNTASHCGFTPQFTELQTLYEKYHDQGLEILGFPCSQFNNQEFEDMDKTLEYCQLNHGVTFPMFAKIDVKGNDIHPLFQYLITQQKGFLSDGIKWNFTKFLIDKEGNVVGRYAPQTPPLKMERDILKMT</sequence>
<comment type="similarity">
    <text evidence="1 5">Belongs to the glutathione peroxidase family.</text>
</comment>
<dbReference type="Pfam" id="PF00255">
    <property type="entry name" value="GSHPx"/>
    <property type="match status" value="1"/>
</dbReference>
<evidence type="ECO:0000313" key="7">
    <source>
        <dbReference type="EMBL" id="TQR07557.1"/>
    </source>
</evidence>
<dbReference type="Proteomes" id="UP000317316">
    <property type="component" value="Unassembled WGS sequence"/>
</dbReference>
<protein>
    <recommendedName>
        <fullName evidence="5">Glutathione peroxidase</fullName>
    </recommendedName>
</protein>
<dbReference type="OrthoDB" id="9789406at2"/>
<organism evidence="7 8">
    <name type="scientific">Psychrobacillus lasiicapitis</name>
    <dbReference type="NCBI Taxonomy" id="1636719"/>
    <lineage>
        <taxon>Bacteria</taxon>
        <taxon>Bacillati</taxon>
        <taxon>Bacillota</taxon>
        <taxon>Bacilli</taxon>
        <taxon>Bacillales</taxon>
        <taxon>Bacillaceae</taxon>
        <taxon>Psychrobacillus</taxon>
    </lineage>
</organism>
<comment type="caution">
    <text evidence="7">The sequence shown here is derived from an EMBL/GenBank/DDBJ whole genome shotgun (WGS) entry which is preliminary data.</text>
</comment>
<evidence type="ECO:0000313" key="8">
    <source>
        <dbReference type="Proteomes" id="UP000317316"/>
    </source>
</evidence>
<dbReference type="InterPro" id="IPR036249">
    <property type="entry name" value="Thioredoxin-like_sf"/>
</dbReference>
<dbReference type="Gene3D" id="3.40.30.10">
    <property type="entry name" value="Glutaredoxin"/>
    <property type="match status" value="1"/>
</dbReference>
<dbReference type="PANTHER" id="PTHR11592:SF78">
    <property type="entry name" value="GLUTATHIONE PEROXIDASE"/>
    <property type="match status" value="1"/>
</dbReference>
<evidence type="ECO:0000256" key="4">
    <source>
        <dbReference type="PIRSR" id="PIRSR000303-1"/>
    </source>
</evidence>
<dbReference type="AlphaFoldDB" id="A0A544SQS6"/>
<dbReference type="CDD" id="cd00340">
    <property type="entry name" value="GSH_Peroxidase"/>
    <property type="match status" value="1"/>
</dbReference>
<evidence type="ECO:0000256" key="1">
    <source>
        <dbReference type="ARBA" id="ARBA00006926"/>
    </source>
</evidence>
<keyword evidence="8" id="KW-1185">Reference proteome</keyword>
<dbReference type="InterPro" id="IPR000889">
    <property type="entry name" value="Glutathione_peroxidase"/>
</dbReference>
<evidence type="ECO:0000259" key="6">
    <source>
        <dbReference type="PROSITE" id="PS51352"/>
    </source>
</evidence>